<evidence type="ECO:0000313" key="2">
    <source>
        <dbReference type="EMBL" id="KAG6537745.1"/>
    </source>
</evidence>
<dbReference type="PANTHER" id="PTHR36734">
    <property type="entry name" value="YCF37-LIKE PROTEIN"/>
    <property type="match status" value="1"/>
</dbReference>
<dbReference type="Proteomes" id="UP000734854">
    <property type="component" value="Unassembled WGS sequence"/>
</dbReference>
<protein>
    <submittedName>
        <fullName evidence="2">Uncharacterized protein</fullName>
    </submittedName>
</protein>
<proteinExistence type="predicted"/>
<sequence>MWDSKFPYLNQFELVYGRDRAIGVVVQGYVDVIYNLEVDQNNESEGENLGAFYPSSNEYEEDNNVYFESESTPAASQNTDVTKRNFARKNGFRKNEIMNLSLPGGDVFKAVNIFTTDKDKIDVLFNLPSELRRNYVCGGYLSESGHSSPATTASLMDASSAAFLRVPLPPSGCSAVRRASVCRASMCYCTGPNSSPPPEPRQALGSRRQCLLLLALSSAALSSPARSEDIPLFGIKKRIKKIEEEAEEIVQEGEKAVEKGIVAAEKGIVAAEQGIVAAEKEIQAAEGIVASASLSLAGDLLQAGAVAGAEAVGVLVSVSIVNGILAPER</sequence>
<comment type="caution">
    <text evidence="2">The sequence shown here is derived from an EMBL/GenBank/DDBJ whole genome shotgun (WGS) entry which is preliminary data.</text>
</comment>
<evidence type="ECO:0000256" key="1">
    <source>
        <dbReference type="SAM" id="Coils"/>
    </source>
</evidence>
<dbReference type="AlphaFoldDB" id="A0A8J5IC87"/>
<evidence type="ECO:0000313" key="3">
    <source>
        <dbReference type="Proteomes" id="UP000734854"/>
    </source>
</evidence>
<dbReference type="PANTHER" id="PTHR36734:SF1">
    <property type="entry name" value="OS02G0815300 PROTEIN"/>
    <property type="match status" value="1"/>
</dbReference>
<dbReference type="GO" id="GO:0009534">
    <property type="term" value="C:chloroplast thylakoid"/>
    <property type="evidence" value="ECO:0007669"/>
    <property type="project" value="TreeGrafter"/>
</dbReference>
<name>A0A8J5IC87_ZINOF</name>
<organism evidence="2 3">
    <name type="scientific">Zingiber officinale</name>
    <name type="common">Ginger</name>
    <name type="synonym">Amomum zingiber</name>
    <dbReference type="NCBI Taxonomy" id="94328"/>
    <lineage>
        <taxon>Eukaryota</taxon>
        <taxon>Viridiplantae</taxon>
        <taxon>Streptophyta</taxon>
        <taxon>Embryophyta</taxon>
        <taxon>Tracheophyta</taxon>
        <taxon>Spermatophyta</taxon>
        <taxon>Magnoliopsida</taxon>
        <taxon>Liliopsida</taxon>
        <taxon>Zingiberales</taxon>
        <taxon>Zingiberaceae</taxon>
        <taxon>Zingiber</taxon>
    </lineage>
</organism>
<gene>
    <name evidence="2" type="ORF">ZIOFF_002841</name>
</gene>
<keyword evidence="1" id="KW-0175">Coiled coil</keyword>
<reference evidence="2 3" key="1">
    <citation type="submission" date="2020-08" db="EMBL/GenBank/DDBJ databases">
        <title>Plant Genome Project.</title>
        <authorList>
            <person name="Zhang R.-G."/>
        </authorList>
    </citation>
    <scope>NUCLEOTIDE SEQUENCE [LARGE SCALE GENOMIC DNA]</scope>
    <source>
        <tissue evidence="2">Rhizome</tissue>
    </source>
</reference>
<dbReference type="EMBL" id="JACMSC010000001">
    <property type="protein sequence ID" value="KAG6537745.1"/>
    <property type="molecule type" value="Genomic_DNA"/>
</dbReference>
<feature type="coiled-coil region" evidence="1">
    <location>
        <begin position="232"/>
        <end position="259"/>
    </location>
</feature>
<keyword evidence="3" id="KW-1185">Reference proteome</keyword>
<accession>A0A8J5IC87</accession>